<dbReference type="PANTHER" id="PTHR43084">
    <property type="entry name" value="PERSULFIDE DIOXYGENASE ETHE1"/>
    <property type="match status" value="1"/>
</dbReference>
<evidence type="ECO:0000256" key="1">
    <source>
        <dbReference type="ARBA" id="ARBA00022723"/>
    </source>
</evidence>
<dbReference type="InterPro" id="IPR036866">
    <property type="entry name" value="RibonucZ/Hydroxyglut_hydro"/>
</dbReference>
<gene>
    <name evidence="3" type="ORF">KV203_03645</name>
</gene>
<dbReference type="SMART" id="SM00849">
    <property type="entry name" value="Lactamase_B"/>
    <property type="match status" value="1"/>
</dbReference>
<dbReference type="RefSeq" id="WP_066466662.1">
    <property type="nucleotide sequence ID" value="NZ_CBCRUZ010000021.1"/>
</dbReference>
<dbReference type="Gene3D" id="3.40.250.10">
    <property type="entry name" value="Rhodanese-like domain"/>
    <property type="match status" value="2"/>
</dbReference>
<dbReference type="InterPro" id="IPR001763">
    <property type="entry name" value="Rhodanese-like_dom"/>
</dbReference>
<dbReference type="Pfam" id="PF00581">
    <property type="entry name" value="Rhodanese"/>
    <property type="match status" value="2"/>
</dbReference>
<dbReference type="Pfam" id="PF00753">
    <property type="entry name" value="Lactamase_B"/>
    <property type="match status" value="1"/>
</dbReference>
<feature type="domain" description="Rhodanese" evidence="2">
    <location>
        <begin position="268"/>
        <end position="297"/>
    </location>
</feature>
<dbReference type="CDD" id="cd00158">
    <property type="entry name" value="RHOD"/>
    <property type="match status" value="1"/>
</dbReference>
<proteinExistence type="predicted"/>
<feature type="domain" description="Rhodanese" evidence="2">
    <location>
        <begin position="373"/>
        <end position="461"/>
    </location>
</feature>
<accession>A0ABX8S9L2</accession>
<dbReference type="Proteomes" id="UP000887023">
    <property type="component" value="Chromosome"/>
</dbReference>
<dbReference type="PANTHER" id="PTHR43084:SF1">
    <property type="entry name" value="PERSULFIDE DIOXYGENASE ETHE1, MITOCHONDRIAL"/>
    <property type="match status" value="1"/>
</dbReference>
<evidence type="ECO:0000259" key="2">
    <source>
        <dbReference type="PROSITE" id="PS50206"/>
    </source>
</evidence>
<dbReference type="CDD" id="cd07724">
    <property type="entry name" value="POD-like_MBL-fold"/>
    <property type="match status" value="1"/>
</dbReference>
<sequence length="463" mass="50000">MKFIQYYLDCLSHASYLIGDESTGRAVVVDPQRDVSQYLDDAEELGFTIELVIETHFHADFVSGHLELAEATGATIVFSAVADTEFEFMGVADGERYSLGEVTLEFRHTPGHTPESLSVVVFEHADDTVPYGVLTGDALFIGDVGRPDLLSSVGVTREELADQLYDSLHTKLMTLPDATRVYPAHGAGSACGKNLSTERWSTIGEQKETNYALRAPDKPTFMELVTQGQPPAPGYFGYDAVVNRTAHELLDENKPPEPLTYQQVTAAMAAGAMLVDGRSPEGFAQGHLHGAINVGLDGRYAEFAGSILPTDVDIVLCTEPGQEMEAKNRLGRIGFDRVIGFVADPFATMVEHRDEVGQASRLTARAFGRRVDEVSGLQIVDVRNPGEADAGMIPAAVNIPVGRLPDRLAELDPAAPTVVYCAGGYRSSVAASLLRQRGFADVSDIVGGYNAWVESTQSAERSR</sequence>
<dbReference type="SMART" id="SM00450">
    <property type="entry name" value="RHOD"/>
    <property type="match status" value="1"/>
</dbReference>
<dbReference type="Gene3D" id="3.60.15.10">
    <property type="entry name" value="Ribonuclease Z/Hydroxyacylglutathione hydrolase-like"/>
    <property type="match status" value="1"/>
</dbReference>
<dbReference type="EMBL" id="CP079105">
    <property type="protein sequence ID" value="QXQ14512.1"/>
    <property type="molecule type" value="Genomic_DNA"/>
</dbReference>
<keyword evidence="4" id="KW-1185">Reference proteome</keyword>
<dbReference type="InterPro" id="IPR036873">
    <property type="entry name" value="Rhodanese-like_dom_sf"/>
</dbReference>
<evidence type="ECO:0000313" key="3">
    <source>
        <dbReference type="EMBL" id="QXQ14512.1"/>
    </source>
</evidence>
<name>A0ABX8S9L2_9ACTN</name>
<dbReference type="InterPro" id="IPR001279">
    <property type="entry name" value="Metallo-B-lactamas"/>
</dbReference>
<keyword evidence="1" id="KW-0479">Metal-binding</keyword>
<dbReference type="InterPro" id="IPR051682">
    <property type="entry name" value="Mito_Persulfide_Diox"/>
</dbReference>
<dbReference type="InterPro" id="IPR044528">
    <property type="entry name" value="POD-like_MBL-fold"/>
</dbReference>
<evidence type="ECO:0000313" key="4">
    <source>
        <dbReference type="Proteomes" id="UP000887023"/>
    </source>
</evidence>
<dbReference type="SUPFAM" id="SSF56281">
    <property type="entry name" value="Metallo-hydrolase/oxidoreductase"/>
    <property type="match status" value="1"/>
</dbReference>
<dbReference type="PROSITE" id="PS50206">
    <property type="entry name" value="RHODANESE_3"/>
    <property type="match status" value="2"/>
</dbReference>
<dbReference type="SUPFAM" id="SSF52821">
    <property type="entry name" value="Rhodanese/Cell cycle control phosphatase"/>
    <property type="match status" value="2"/>
</dbReference>
<protein>
    <submittedName>
        <fullName evidence="3">MBL fold metallo-hydrolase</fullName>
    </submittedName>
</protein>
<reference evidence="3" key="1">
    <citation type="submission" date="2021-07" db="EMBL/GenBank/DDBJ databases">
        <title>Candidatus Kaistella beijingensis sp. nov. isolated from a municipal wastewater treatment plant is involved in sludge foaming.</title>
        <authorList>
            <person name="Song Y."/>
            <person name="Liu S.-J."/>
        </authorList>
    </citation>
    <scope>NUCLEOTIDE SEQUENCE</scope>
    <source>
        <strain evidence="3">DSM 43998</strain>
    </source>
</reference>
<organism evidence="3 4">
    <name type="scientific">Skermania pinensis</name>
    <dbReference type="NCBI Taxonomy" id="39122"/>
    <lineage>
        <taxon>Bacteria</taxon>
        <taxon>Bacillati</taxon>
        <taxon>Actinomycetota</taxon>
        <taxon>Actinomycetes</taxon>
        <taxon>Mycobacteriales</taxon>
        <taxon>Gordoniaceae</taxon>
        <taxon>Skermania</taxon>
    </lineage>
</organism>